<keyword evidence="2" id="KW-1185">Reference proteome</keyword>
<gene>
    <name evidence="1" type="ORF">AABD74_15605</name>
</gene>
<dbReference type="SUPFAM" id="SSF52540">
    <property type="entry name" value="P-loop containing nucleoside triphosphate hydrolases"/>
    <property type="match status" value="1"/>
</dbReference>
<evidence type="ECO:0000313" key="1">
    <source>
        <dbReference type="EMBL" id="WYZ18586.1"/>
    </source>
</evidence>
<proteinExistence type="predicted"/>
<dbReference type="EMBL" id="CP150845">
    <property type="protein sequence ID" value="WYZ18586.1"/>
    <property type="molecule type" value="Genomic_DNA"/>
</dbReference>
<dbReference type="PANTHER" id="PTHR32182:SF25">
    <property type="entry name" value="SLR1056 PROTEIN"/>
    <property type="match status" value="1"/>
</dbReference>
<protein>
    <recommendedName>
        <fullName evidence="3">AAA domain-containing protein</fullName>
    </recommendedName>
</protein>
<dbReference type="InterPro" id="IPR027417">
    <property type="entry name" value="P-loop_NTPase"/>
</dbReference>
<evidence type="ECO:0008006" key="3">
    <source>
        <dbReference type="Google" id="ProtNLM"/>
    </source>
</evidence>
<sequence length="462" mass="53883">MEKIKIEKFKAFENEVILELNKKNLLVYGENGSGKSSLYESIKILFFKQKLESTLSASTPEDLEQLKNHLWESYNNRNSSSEFEIELNNISHKTFSKDDFQVFMISIEELIIGSKLNLKELLNNCFLDITNVDDFCNNEFENIQNGVNESLTLFIESISIEIDKEDEYSIKIYDTGRSLETKSDIKKFFNEAKLNIIVLLILLNSIEKSKNGTLSKVLVLDDFITSLDISNRTFIIRYIFEKFQDFQILIFTHNISFYNLIMYVINESNNSSAWMFSNLYEINNNHKFYIKNGIEKVQDIKNEYNNLAIIPNANLDDIGNRIRKKFEILLYEYSKLIMIGAVEDSKKILERIMKGLPAYFHNKETASDLVNKIEIILSENNPINLAPRLQTKIDEFKYDEYPNFQKIVKELKLYQKVTMHPMSHGVIGMGTFTTKEIKKSIELLEKMENYLKELVDNNVATV</sequence>
<dbReference type="RefSeq" id="WP_406843492.1">
    <property type="nucleotide sequence ID" value="NZ_CP150845.1"/>
</dbReference>
<accession>A0ABZ2UFL8</accession>
<organism evidence="1 2">
    <name type="scientific">Flavobacterium soyae</name>
    <dbReference type="NCBI Taxonomy" id="2903098"/>
    <lineage>
        <taxon>Bacteria</taxon>
        <taxon>Pseudomonadati</taxon>
        <taxon>Bacteroidota</taxon>
        <taxon>Flavobacteriia</taxon>
        <taxon>Flavobacteriales</taxon>
        <taxon>Flavobacteriaceae</taxon>
        <taxon>Flavobacterium</taxon>
    </lineage>
</organism>
<dbReference type="Gene3D" id="3.40.50.300">
    <property type="entry name" value="P-loop containing nucleotide triphosphate hydrolases"/>
    <property type="match status" value="1"/>
</dbReference>
<reference evidence="1 2" key="1">
    <citation type="submission" date="2024-03" db="EMBL/GenBank/DDBJ databases">
        <title>Flavobacterium soyae.</title>
        <authorList>
            <person name="Zheng W."/>
        </authorList>
    </citation>
    <scope>NUCLEOTIDE SEQUENCE [LARGE SCALE GENOMIC DNA]</scope>
    <source>
        <strain evidence="1 2">55</strain>
    </source>
</reference>
<dbReference type="Proteomes" id="UP001623852">
    <property type="component" value="Chromosome"/>
</dbReference>
<dbReference type="PANTHER" id="PTHR32182">
    <property type="entry name" value="DNA REPLICATION AND REPAIR PROTEIN RECF"/>
    <property type="match status" value="1"/>
</dbReference>
<evidence type="ECO:0000313" key="2">
    <source>
        <dbReference type="Proteomes" id="UP001623852"/>
    </source>
</evidence>
<name>A0ABZ2UFL8_9FLAO</name>